<accession>Q2W109</accession>
<organism evidence="1 2">
    <name type="scientific">Paramagnetospirillum magneticum (strain ATCC 700264 / AMB-1)</name>
    <name type="common">Magnetospirillum magneticum</name>
    <dbReference type="NCBI Taxonomy" id="342108"/>
    <lineage>
        <taxon>Bacteria</taxon>
        <taxon>Pseudomonadati</taxon>
        <taxon>Pseudomonadota</taxon>
        <taxon>Alphaproteobacteria</taxon>
        <taxon>Rhodospirillales</taxon>
        <taxon>Magnetospirillaceae</taxon>
        <taxon>Paramagnetospirillum</taxon>
    </lineage>
</organism>
<evidence type="ECO:0008006" key="3">
    <source>
        <dbReference type="Google" id="ProtNLM"/>
    </source>
</evidence>
<dbReference type="AlphaFoldDB" id="Q2W109"/>
<keyword evidence="2" id="KW-1185">Reference proteome</keyword>
<proteinExistence type="predicted"/>
<protein>
    <recommendedName>
        <fullName evidence="3">Phasin domain-containing protein</fullName>
    </recommendedName>
</protein>
<dbReference type="RefSeq" id="WP_011386020.1">
    <property type="nucleotide sequence ID" value="NC_007626.1"/>
</dbReference>
<dbReference type="STRING" id="342108.amb3662"/>
<dbReference type="EMBL" id="AP007255">
    <property type="protein sequence ID" value="BAE52466.1"/>
    <property type="molecule type" value="Genomic_DNA"/>
</dbReference>
<name>Q2W109_PARM1</name>
<dbReference type="KEGG" id="mag:amb3662"/>
<gene>
    <name evidence="1" type="ordered locus">amb3662</name>
</gene>
<dbReference type="OrthoDB" id="7350580at2"/>
<dbReference type="Proteomes" id="UP000007058">
    <property type="component" value="Chromosome"/>
</dbReference>
<evidence type="ECO:0000313" key="2">
    <source>
        <dbReference type="Proteomes" id="UP000007058"/>
    </source>
</evidence>
<reference evidence="1 2" key="1">
    <citation type="journal article" date="2005" name="DNA Res.">
        <title>Complete genome sequence of the facultative anaerobic magnetotactic bacterium Magnetospirillum sp. strain AMB-1.</title>
        <authorList>
            <person name="Matsunaga T."/>
            <person name="Okamura Y."/>
            <person name="Fukuda Y."/>
            <person name="Wahyudi A.T."/>
            <person name="Murase Y."/>
            <person name="Takeyama H."/>
        </authorList>
    </citation>
    <scope>NUCLEOTIDE SEQUENCE [LARGE SCALE GENOMIC DNA]</scope>
    <source>
        <strain evidence="2">ATCC 700264 / AMB-1</strain>
    </source>
</reference>
<sequence>MTTVKANSAKATAETTSIDNVISVAQWAETSAIARDGMFKCARDLAEISRVAGQAVIGGYADYGNEVRDIGSTCAKAMISGLTDERSASAKVEESASDMMKQVQRLMDANTQLAERQINAACEAFTALSALPSCILGSLDGK</sequence>
<evidence type="ECO:0000313" key="1">
    <source>
        <dbReference type="EMBL" id="BAE52466.1"/>
    </source>
</evidence>
<dbReference type="HOGENOM" id="CLU_1813479_0_0_5"/>